<dbReference type="Proteomes" id="UP000789396">
    <property type="component" value="Unassembled WGS sequence"/>
</dbReference>
<name>A0A9N9NS08_9GLOM</name>
<feature type="non-terminal residue" evidence="1">
    <location>
        <position position="1"/>
    </location>
</feature>
<proteinExistence type="predicted"/>
<organism evidence="1 2">
    <name type="scientific">Racocetra fulgida</name>
    <dbReference type="NCBI Taxonomy" id="60492"/>
    <lineage>
        <taxon>Eukaryota</taxon>
        <taxon>Fungi</taxon>
        <taxon>Fungi incertae sedis</taxon>
        <taxon>Mucoromycota</taxon>
        <taxon>Glomeromycotina</taxon>
        <taxon>Glomeromycetes</taxon>
        <taxon>Diversisporales</taxon>
        <taxon>Gigasporaceae</taxon>
        <taxon>Racocetra</taxon>
    </lineage>
</organism>
<protein>
    <submittedName>
        <fullName evidence="1">18887_t:CDS:1</fullName>
    </submittedName>
</protein>
<dbReference type="EMBL" id="CAJVPZ010038502">
    <property type="protein sequence ID" value="CAG8755689.1"/>
    <property type="molecule type" value="Genomic_DNA"/>
</dbReference>
<accession>A0A9N9NS08</accession>
<sequence length="94" mass="11054">NERNKTREPIKRIIAEVKELLKIIFHSETANPCKKMNAQQMYEELLRRANLGEIDENNVPKVITITNWITVFSRKWKEAMTLRSLDENANAENL</sequence>
<keyword evidence="2" id="KW-1185">Reference proteome</keyword>
<dbReference type="AlphaFoldDB" id="A0A9N9NS08"/>
<evidence type="ECO:0000313" key="2">
    <source>
        <dbReference type="Proteomes" id="UP000789396"/>
    </source>
</evidence>
<dbReference type="OrthoDB" id="2429411at2759"/>
<evidence type="ECO:0000313" key="1">
    <source>
        <dbReference type="EMBL" id="CAG8755689.1"/>
    </source>
</evidence>
<comment type="caution">
    <text evidence="1">The sequence shown here is derived from an EMBL/GenBank/DDBJ whole genome shotgun (WGS) entry which is preliminary data.</text>
</comment>
<reference evidence="1" key="1">
    <citation type="submission" date="2021-06" db="EMBL/GenBank/DDBJ databases">
        <authorList>
            <person name="Kallberg Y."/>
            <person name="Tangrot J."/>
            <person name="Rosling A."/>
        </authorList>
    </citation>
    <scope>NUCLEOTIDE SEQUENCE</scope>
    <source>
        <strain evidence="1">IN212</strain>
    </source>
</reference>
<gene>
    <name evidence="1" type="ORF">RFULGI_LOCUS13929</name>
</gene>